<evidence type="ECO:0000313" key="3">
    <source>
        <dbReference type="Proteomes" id="UP000327157"/>
    </source>
</evidence>
<dbReference type="AlphaFoldDB" id="A0A5N5FIR8"/>
<organism evidence="2 3">
    <name type="scientific">Pyrus ussuriensis x Pyrus communis</name>
    <dbReference type="NCBI Taxonomy" id="2448454"/>
    <lineage>
        <taxon>Eukaryota</taxon>
        <taxon>Viridiplantae</taxon>
        <taxon>Streptophyta</taxon>
        <taxon>Embryophyta</taxon>
        <taxon>Tracheophyta</taxon>
        <taxon>Spermatophyta</taxon>
        <taxon>Magnoliopsida</taxon>
        <taxon>eudicotyledons</taxon>
        <taxon>Gunneridae</taxon>
        <taxon>Pentapetalae</taxon>
        <taxon>rosids</taxon>
        <taxon>fabids</taxon>
        <taxon>Rosales</taxon>
        <taxon>Rosaceae</taxon>
        <taxon>Amygdaloideae</taxon>
        <taxon>Maleae</taxon>
        <taxon>Pyrus</taxon>
    </lineage>
</organism>
<feature type="compositionally biased region" description="Polar residues" evidence="1">
    <location>
        <begin position="64"/>
        <end position="73"/>
    </location>
</feature>
<keyword evidence="3" id="KW-1185">Reference proteome</keyword>
<feature type="compositionally biased region" description="Polar residues" evidence="1">
    <location>
        <begin position="27"/>
        <end position="47"/>
    </location>
</feature>
<evidence type="ECO:0000313" key="2">
    <source>
        <dbReference type="EMBL" id="KAB2603035.1"/>
    </source>
</evidence>
<sequence length="147" mass="16113">MSFNPFKPPIDLEQRTLKPVRILKTQSLPSSPCHLESQTPKSASSSPKVELEEDEMASNNNNNTVQNLPPSQATLSMPLEDFFSQSTQDLKVSTKAFVNKTDCSIANLENQVGQIAAVLSQREPGKLPCQVVVNPKDLNNAHVNVIT</sequence>
<proteinExistence type="predicted"/>
<feature type="region of interest" description="Disordered" evidence="1">
    <location>
        <begin position="27"/>
        <end position="73"/>
    </location>
</feature>
<reference evidence="2 3" key="3">
    <citation type="submission" date="2019-11" db="EMBL/GenBank/DDBJ databases">
        <title>A de novo genome assembly of a pear dwarfing rootstock.</title>
        <authorList>
            <person name="Wang F."/>
            <person name="Wang J."/>
            <person name="Li S."/>
            <person name="Zhang Y."/>
            <person name="Fang M."/>
            <person name="Ma L."/>
            <person name="Zhao Y."/>
            <person name="Jiang S."/>
        </authorList>
    </citation>
    <scope>NUCLEOTIDE SEQUENCE [LARGE SCALE GENOMIC DNA]</scope>
    <source>
        <strain evidence="2">S2</strain>
        <tissue evidence="2">Leaf</tissue>
    </source>
</reference>
<comment type="caution">
    <text evidence="2">The sequence shown here is derived from an EMBL/GenBank/DDBJ whole genome shotgun (WGS) entry which is preliminary data.</text>
</comment>
<reference evidence="3" key="2">
    <citation type="submission" date="2019-10" db="EMBL/GenBank/DDBJ databases">
        <title>A de novo genome assembly of a pear dwarfing rootstock.</title>
        <authorList>
            <person name="Wang F."/>
            <person name="Wang J."/>
            <person name="Li S."/>
            <person name="Zhang Y."/>
            <person name="Fang M."/>
            <person name="Ma L."/>
            <person name="Zhao Y."/>
            <person name="Jiang S."/>
        </authorList>
    </citation>
    <scope>NUCLEOTIDE SEQUENCE [LARGE SCALE GENOMIC DNA]</scope>
</reference>
<gene>
    <name evidence="2" type="ORF">D8674_004040</name>
</gene>
<dbReference type="OrthoDB" id="1937287at2759"/>
<evidence type="ECO:0000256" key="1">
    <source>
        <dbReference type="SAM" id="MobiDB-lite"/>
    </source>
</evidence>
<dbReference type="EMBL" id="SMOL01000695">
    <property type="protein sequence ID" value="KAB2603035.1"/>
    <property type="molecule type" value="Genomic_DNA"/>
</dbReference>
<protein>
    <submittedName>
        <fullName evidence="2">Uncharacterized protein</fullName>
    </submittedName>
</protein>
<name>A0A5N5FIR8_9ROSA</name>
<dbReference type="Proteomes" id="UP000327157">
    <property type="component" value="Chromosome 10"/>
</dbReference>
<reference evidence="2 3" key="1">
    <citation type="submission" date="2019-09" db="EMBL/GenBank/DDBJ databases">
        <authorList>
            <person name="Ou C."/>
        </authorList>
    </citation>
    <scope>NUCLEOTIDE SEQUENCE [LARGE SCALE GENOMIC DNA]</scope>
    <source>
        <strain evidence="2">S2</strain>
        <tissue evidence="2">Leaf</tissue>
    </source>
</reference>
<accession>A0A5N5FIR8</accession>